<keyword evidence="1" id="KW-0812">Transmembrane</keyword>
<protein>
    <submittedName>
        <fullName evidence="2">Uncharacterized protein</fullName>
    </submittedName>
</protein>
<keyword evidence="1" id="KW-0472">Membrane</keyword>
<dbReference type="EMBL" id="MEUV01000003">
    <property type="protein sequence ID" value="OGC46464.1"/>
    <property type="molecule type" value="Genomic_DNA"/>
</dbReference>
<evidence type="ECO:0000313" key="2">
    <source>
        <dbReference type="EMBL" id="OGC46464.1"/>
    </source>
</evidence>
<dbReference type="Proteomes" id="UP000178615">
    <property type="component" value="Unassembled WGS sequence"/>
</dbReference>
<organism evidence="2 3">
    <name type="scientific">candidate division WWE3 bacterium RBG_19FT_COMBO_34_6</name>
    <dbReference type="NCBI Taxonomy" id="1802612"/>
    <lineage>
        <taxon>Bacteria</taxon>
        <taxon>Katanobacteria</taxon>
    </lineage>
</organism>
<evidence type="ECO:0000256" key="1">
    <source>
        <dbReference type="SAM" id="Phobius"/>
    </source>
</evidence>
<gene>
    <name evidence="2" type="ORF">A2V49_04250</name>
</gene>
<comment type="caution">
    <text evidence="2">The sequence shown here is derived from an EMBL/GenBank/DDBJ whole genome shotgun (WGS) entry which is preliminary data.</text>
</comment>
<feature type="transmembrane region" description="Helical" evidence="1">
    <location>
        <begin position="6"/>
        <end position="27"/>
    </location>
</feature>
<proteinExistence type="predicted"/>
<dbReference type="AlphaFoldDB" id="A0A1F4UND4"/>
<reference evidence="2 3" key="1">
    <citation type="journal article" date="2016" name="Nat. Commun.">
        <title>Thousands of microbial genomes shed light on interconnected biogeochemical processes in an aquifer system.</title>
        <authorList>
            <person name="Anantharaman K."/>
            <person name="Brown C.T."/>
            <person name="Hug L.A."/>
            <person name="Sharon I."/>
            <person name="Castelle C.J."/>
            <person name="Probst A.J."/>
            <person name="Thomas B.C."/>
            <person name="Singh A."/>
            <person name="Wilkins M.J."/>
            <person name="Karaoz U."/>
            <person name="Brodie E.L."/>
            <person name="Williams K.H."/>
            <person name="Hubbard S.S."/>
            <person name="Banfield J.F."/>
        </authorList>
    </citation>
    <scope>NUCLEOTIDE SEQUENCE [LARGE SCALE GENOMIC DNA]</scope>
</reference>
<evidence type="ECO:0000313" key="3">
    <source>
        <dbReference type="Proteomes" id="UP000178615"/>
    </source>
</evidence>
<accession>A0A1F4UND4</accession>
<sequence length="179" mass="20914">MNPRIIVKAFFIVLIIFIIISLSYFCYLKYFAKKTTTTPTITDQSGFKKLDLKRYESDTEELLKILTTKDYWDNWSWEEKMVETEIIEILPETTEFIVRISRPINQEFSRLRQRVKVDCPSDQTIKVSSVNPTSTLSDGGFNIFDEAAKQDIFYSYCLDQNCLNVGKECVLVKMKKANE</sequence>
<name>A0A1F4UND4_UNCKA</name>
<keyword evidence="1" id="KW-1133">Transmembrane helix</keyword>